<evidence type="ECO:0000313" key="4">
    <source>
        <dbReference type="Proteomes" id="UP000661435"/>
    </source>
</evidence>
<dbReference type="EMBL" id="JACOPP010000001">
    <property type="protein sequence ID" value="MBC5732382.1"/>
    <property type="molecule type" value="Genomic_DNA"/>
</dbReference>
<name>A0A8J6IZE4_9FIRM</name>
<protein>
    <submittedName>
        <fullName evidence="3">Zinc-ribbon domain-containing protein</fullName>
    </submittedName>
</protein>
<dbReference type="Proteomes" id="UP000661435">
    <property type="component" value="Unassembled WGS sequence"/>
</dbReference>
<dbReference type="RefSeq" id="WP_186906281.1">
    <property type="nucleotide sequence ID" value="NZ_JACOPP010000001.1"/>
</dbReference>
<dbReference type="AlphaFoldDB" id="A0A8J6IZE4"/>
<dbReference type="InterPro" id="IPR026870">
    <property type="entry name" value="Zinc_ribbon_dom"/>
</dbReference>
<dbReference type="Pfam" id="PF13240">
    <property type="entry name" value="Zn_Ribbon_1"/>
    <property type="match status" value="1"/>
</dbReference>
<feature type="region of interest" description="Disordered" evidence="1">
    <location>
        <begin position="82"/>
        <end position="101"/>
    </location>
</feature>
<gene>
    <name evidence="3" type="ORF">H8S57_01400</name>
</gene>
<evidence type="ECO:0000259" key="2">
    <source>
        <dbReference type="Pfam" id="PF13240"/>
    </source>
</evidence>
<keyword evidence="4" id="KW-1185">Reference proteome</keyword>
<proteinExistence type="predicted"/>
<accession>A0A8J6IZE4</accession>
<evidence type="ECO:0000256" key="1">
    <source>
        <dbReference type="SAM" id="MobiDB-lite"/>
    </source>
</evidence>
<evidence type="ECO:0000313" key="3">
    <source>
        <dbReference type="EMBL" id="MBC5732382.1"/>
    </source>
</evidence>
<sequence length="101" mass="10985">MTATSAPPRACSICGWSCPDLSPAEARLRFNRCSRCGAWVCDAHFNENRGLCVRCAPRICRHCGRPVLPGSQFCTVCGAPQFEPQHHSGPNRTADPTQADL</sequence>
<feature type="domain" description="Zinc-ribbon" evidence="2">
    <location>
        <begin position="60"/>
        <end position="80"/>
    </location>
</feature>
<reference evidence="3" key="1">
    <citation type="submission" date="2020-08" db="EMBL/GenBank/DDBJ databases">
        <title>Genome public.</title>
        <authorList>
            <person name="Liu C."/>
            <person name="Sun Q."/>
        </authorList>
    </citation>
    <scope>NUCLEOTIDE SEQUENCE</scope>
    <source>
        <strain evidence="3">NSJ-51</strain>
    </source>
</reference>
<comment type="caution">
    <text evidence="3">The sequence shown here is derived from an EMBL/GenBank/DDBJ whole genome shotgun (WGS) entry which is preliminary data.</text>
</comment>
<organism evidence="3 4">
    <name type="scientific">Lawsonibacter hominis</name>
    <dbReference type="NCBI Taxonomy" id="2763053"/>
    <lineage>
        <taxon>Bacteria</taxon>
        <taxon>Bacillati</taxon>
        <taxon>Bacillota</taxon>
        <taxon>Clostridia</taxon>
        <taxon>Eubacteriales</taxon>
        <taxon>Oscillospiraceae</taxon>
        <taxon>Lawsonibacter</taxon>
    </lineage>
</organism>
<feature type="compositionally biased region" description="Polar residues" evidence="1">
    <location>
        <begin position="88"/>
        <end position="101"/>
    </location>
</feature>